<dbReference type="PANTHER" id="PTHR33516:SF2">
    <property type="entry name" value="LEXA REPRESSOR-RELATED"/>
    <property type="match status" value="1"/>
</dbReference>
<reference evidence="3" key="1">
    <citation type="journal article" date="2008" name="Genome Res.">
        <title>The genome of Pelotomaculum thermopropionicum reveals niche-associated evolution in anaerobic microbiota.</title>
        <authorList>
            <person name="Kosaka T."/>
            <person name="Kato S."/>
            <person name="Shimoyama T."/>
            <person name="Ishii S."/>
            <person name="Abe T."/>
            <person name="Watanabe K."/>
        </authorList>
    </citation>
    <scope>NUCLEOTIDE SEQUENCE [LARGE SCALE GENOMIC DNA]</scope>
    <source>
        <strain evidence="3">DSM 13744 / JCM 10971 / SI</strain>
    </source>
</reference>
<dbReference type="PANTHER" id="PTHR33516">
    <property type="entry name" value="LEXA REPRESSOR"/>
    <property type="match status" value="1"/>
</dbReference>
<organism evidence="2 3">
    <name type="scientific">Pelotomaculum thermopropionicum (strain DSM 13744 / JCM 10971 / SI)</name>
    <dbReference type="NCBI Taxonomy" id="370438"/>
    <lineage>
        <taxon>Bacteria</taxon>
        <taxon>Bacillati</taxon>
        <taxon>Bacillota</taxon>
        <taxon>Clostridia</taxon>
        <taxon>Eubacteriales</taxon>
        <taxon>Desulfotomaculaceae</taxon>
        <taxon>Pelotomaculum</taxon>
    </lineage>
</organism>
<evidence type="ECO:0000313" key="2">
    <source>
        <dbReference type="EMBL" id="BAF59652.1"/>
    </source>
</evidence>
<dbReference type="Gene3D" id="2.10.109.10">
    <property type="entry name" value="Umud Fragment, subunit A"/>
    <property type="match status" value="1"/>
</dbReference>
<dbReference type="SMART" id="SM00530">
    <property type="entry name" value="HTH_XRE"/>
    <property type="match status" value="1"/>
</dbReference>
<dbReference type="EMBL" id="AP009389">
    <property type="protein sequence ID" value="BAF59652.1"/>
    <property type="molecule type" value="Genomic_DNA"/>
</dbReference>
<name>A5D283_PELTS</name>
<dbReference type="PROSITE" id="PS50943">
    <property type="entry name" value="HTH_CROC1"/>
    <property type="match status" value="1"/>
</dbReference>
<dbReference type="MEROPS" id="S24.001"/>
<dbReference type="InterPro" id="IPR001387">
    <property type="entry name" value="Cro/C1-type_HTH"/>
</dbReference>
<feature type="domain" description="HTH cro/C1-type" evidence="1">
    <location>
        <begin position="9"/>
        <end position="63"/>
    </location>
</feature>
<protein>
    <submittedName>
        <fullName evidence="2">SOS-response transcriptional repressors</fullName>
    </submittedName>
</protein>
<dbReference type="InterPro" id="IPR036286">
    <property type="entry name" value="LexA/Signal_pep-like_sf"/>
</dbReference>
<gene>
    <name evidence="2" type="primary">LexA</name>
    <name evidence="2" type="ordered locus">PTH_1471</name>
</gene>
<dbReference type="InterPro" id="IPR010982">
    <property type="entry name" value="Lambda_DNA-bd_dom_sf"/>
</dbReference>
<dbReference type="CDD" id="cd06529">
    <property type="entry name" value="S24_LexA-like"/>
    <property type="match status" value="1"/>
</dbReference>
<dbReference type="CDD" id="cd00093">
    <property type="entry name" value="HTH_XRE"/>
    <property type="match status" value="1"/>
</dbReference>
<dbReference type="HOGENOM" id="CLU_066192_1_1_9"/>
<proteinExistence type="predicted"/>
<dbReference type="GO" id="GO:0003677">
    <property type="term" value="F:DNA binding"/>
    <property type="evidence" value="ECO:0007669"/>
    <property type="project" value="InterPro"/>
</dbReference>
<evidence type="ECO:0000313" key="3">
    <source>
        <dbReference type="Proteomes" id="UP000006556"/>
    </source>
</evidence>
<dbReference type="Pfam" id="PF01381">
    <property type="entry name" value="HTH_3"/>
    <property type="match status" value="1"/>
</dbReference>
<evidence type="ECO:0000259" key="1">
    <source>
        <dbReference type="PROSITE" id="PS50943"/>
    </source>
</evidence>
<dbReference type="Pfam" id="PF00717">
    <property type="entry name" value="Peptidase_S24"/>
    <property type="match status" value="1"/>
</dbReference>
<accession>A5D283</accession>
<keyword evidence="3" id="KW-1185">Reference proteome</keyword>
<dbReference type="SUPFAM" id="SSF51306">
    <property type="entry name" value="LexA/Signal peptidase"/>
    <property type="match status" value="1"/>
</dbReference>
<dbReference type="KEGG" id="pth:PTH_1471"/>
<dbReference type="AlphaFoldDB" id="A5D283"/>
<dbReference type="eggNOG" id="COG1974">
    <property type="taxonomic scope" value="Bacteria"/>
</dbReference>
<dbReference type="SUPFAM" id="SSF47413">
    <property type="entry name" value="lambda repressor-like DNA-binding domains"/>
    <property type="match status" value="1"/>
</dbReference>
<dbReference type="STRING" id="370438.PTH_1471"/>
<dbReference type="Proteomes" id="UP000006556">
    <property type="component" value="Chromosome"/>
</dbReference>
<dbReference type="InterPro" id="IPR015927">
    <property type="entry name" value="Peptidase_S24_S26A/B/C"/>
</dbReference>
<sequence>MYFKIGARIKKAREEKYLTQAELGVKLGVSATAINYYEKGKRKIGIDDLYRMANALGKPLEYFLGRDVGSVGRGDKQPSGSNRENINNTFNDMTGIPVLGTVSAGELLYSEQNISGYLPFPRKMADGKYFALRVKGDSMTGEGIYDGDLVLIRRQSHVDFNGQIVCALVNGEENTLKIFLQDENGNILLKAANPAYPDIVLQHGKDALVIQGVFAGVFKFPKGL</sequence>
<dbReference type="InterPro" id="IPR050077">
    <property type="entry name" value="LexA_repressor"/>
</dbReference>
<dbReference type="Gene3D" id="1.10.260.40">
    <property type="entry name" value="lambda repressor-like DNA-binding domains"/>
    <property type="match status" value="1"/>
</dbReference>
<dbReference type="InterPro" id="IPR039418">
    <property type="entry name" value="LexA-like"/>
</dbReference>